<dbReference type="AlphaFoldDB" id="A0A399F7E7"/>
<feature type="transmembrane region" description="Helical" evidence="1">
    <location>
        <begin position="6"/>
        <end position="25"/>
    </location>
</feature>
<accession>A0A399F7E7</accession>
<gene>
    <name evidence="2" type="ORF">Mgrana_01494</name>
</gene>
<name>A0A399F7E7_9DEIN</name>
<dbReference type="Proteomes" id="UP000266178">
    <property type="component" value="Unassembled WGS sequence"/>
</dbReference>
<evidence type="ECO:0000256" key="1">
    <source>
        <dbReference type="SAM" id="Phobius"/>
    </source>
</evidence>
<evidence type="ECO:0000313" key="2">
    <source>
        <dbReference type="EMBL" id="RIH92594.1"/>
    </source>
</evidence>
<keyword evidence="1" id="KW-1133">Transmembrane helix</keyword>
<evidence type="ECO:0000313" key="3">
    <source>
        <dbReference type="Proteomes" id="UP000266178"/>
    </source>
</evidence>
<comment type="caution">
    <text evidence="2">The sequence shown here is derived from an EMBL/GenBank/DDBJ whole genome shotgun (WGS) entry which is preliminary data.</text>
</comment>
<keyword evidence="1" id="KW-0472">Membrane</keyword>
<dbReference type="RefSeq" id="WP_119356992.1">
    <property type="nucleotide sequence ID" value="NZ_BJXM01000017.1"/>
</dbReference>
<protein>
    <submittedName>
        <fullName evidence="2">Uncharacterized protein</fullName>
    </submittedName>
</protein>
<keyword evidence="1" id="KW-0812">Transmembrane</keyword>
<dbReference type="EMBL" id="QWLB01000017">
    <property type="protein sequence ID" value="RIH92594.1"/>
    <property type="molecule type" value="Genomic_DNA"/>
</dbReference>
<reference evidence="2 3" key="1">
    <citation type="submission" date="2018-08" db="EMBL/GenBank/DDBJ databases">
        <title>Meiothermus granaticius genome AF-68 sequencing project.</title>
        <authorList>
            <person name="Da Costa M.S."/>
            <person name="Albuquerque L."/>
            <person name="Raposo P."/>
            <person name="Froufe H.J.C."/>
            <person name="Barroso C.S."/>
            <person name="Egas C."/>
        </authorList>
    </citation>
    <scope>NUCLEOTIDE SEQUENCE [LARGE SCALE GENOMIC DNA]</scope>
    <source>
        <strain evidence="2 3">AF-68</strain>
    </source>
</reference>
<sequence>MGRKWIPTLLFIGVLIVAGAGLYHAGGLPLVGGRHDPALRTLQAPLGGRGTAHPWQALPRLLGDLWVIASIITAVRVGQGLGRLRASLLTRP</sequence>
<organism evidence="2 3">
    <name type="scientific">Meiothermus granaticius NBRC 107808</name>
    <dbReference type="NCBI Taxonomy" id="1227551"/>
    <lineage>
        <taxon>Bacteria</taxon>
        <taxon>Thermotogati</taxon>
        <taxon>Deinococcota</taxon>
        <taxon>Deinococci</taxon>
        <taxon>Thermales</taxon>
        <taxon>Thermaceae</taxon>
        <taxon>Meiothermus</taxon>
    </lineage>
</organism>
<proteinExistence type="predicted"/>
<keyword evidence="3" id="KW-1185">Reference proteome</keyword>